<dbReference type="RefSeq" id="WP_188130481.1">
    <property type="nucleotide sequence ID" value="NZ_BSPE01000003.1"/>
</dbReference>
<protein>
    <submittedName>
        <fullName evidence="1">Uncharacterized protein</fullName>
    </submittedName>
</protein>
<sequence length="51" mass="5898">MRFAEAMDDLIQVRVARDEKRHLIEIARKRGLTLSEFLRETATDAARRVAA</sequence>
<dbReference type="Proteomes" id="UP000323300">
    <property type="component" value="Unassembled WGS sequence"/>
</dbReference>
<keyword evidence="2" id="KW-1185">Reference proteome</keyword>
<dbReference type="Pfam" id="PF21983">
    <property type="entry name" value="NikA-like"/>
    <property type="match status" value="1"/>
</dbReference>
<dbReference type="EMBL" id="FOSL01000013">
    <property type="protein sequence ID" value="SFK81241.1"/>
    <property type="molecule type" value="Genomic_DNA"/>
</dbReference>
<dbReference type="AlphaFoldDB" id="A0A1I4CMT0"/>
<proteinExistence type="predicted"/>
<gene>
    <name evidence="1" type="ORF">SAMN04488498_113101</name>
</gene>
<reference evidence="1 2" key="1">
    <citation type="submission" date="2016-10" db="EMBL/GenBank/DDBJ databases">
        <authorList>
            <person name="Varghese N."/>
            <person name="Submissions S."/>
        </authorList>
    </citation>
    <scope>NUCLEOTIDE SEQUENCE [LARGE SCALE GENOMIC DNA]</scope>
    <source>
        <strain evidence="1 2">DSM 21822</strain>
    </source>
</reference>
<organism evidence="1 2">
    <name type="scientific">Neomesorhizobium albiziae</name>
    <dbReference type="NCBI Taxonomy" id="335020"/>
    <lineage>
        <taxon>Bacteria</taxon>
        <taxon>Pseudomonadati</taxon>
        <taxon>Pseudomonadota</taxon>
        <taxon>Alphaproteobacteria</taxon>
        <taxon>Hyphomicrobiales</taxon>
        <taxon>Phyllobacteriaceae</taxon>
        <taxon>Neomesorhizobium</taxon>
    </lineage>
</organism>
<name>A0A1I4CMT0_9HYPH</name>
<evidence type="ECO:0000313" key="2">
    <source>
        <dbReference type="Proteomes" id="UP000323300"/>
    </source>
</evidence>
<dbReference type="InterPro" id="IPR053842">
    <property type="entry name" value="NikA-like"/>
</dbReference>
<evidence type="ECO:0000313" key="1">
    <source>
        <dbReference type="EMBL" id="SFK81241.1"/>
    </source>
</evidence>
<accession>A0A1I4CMT0</accession>